<sequence length="147" mass="15647">MNARRRVVTDARTSLSPESLLMVSPSDITHPSRVADSAPPAGLLKASGHAADRPVPDDDLPRIVPPACRPPADRCRGLLVFAMVVNSSSATAHVFQRDAVGRYFTTATVLDGLLPTLWLSGGVMVLGLLLGTPRPMMRLSANPYYSG</sequence>
<gene>
    <name evidence="3" type="ORF">GCM10011579_065720</name>
</gene>
<feature type="compositionally biased region" description="Basic and acidic residues" evidence="1">
    <location>
        <begin position="50"/>
        <end position="60"/>
    </location>
</feature>
<reference evidence="3 4" key="1">
    <citation type="journal article" date="2014" name="Int. J. Syst. Evol. Microbiol.">
        <title>Complete genome sequence of Corynebacterium casei LMG S-19264T (=DSM 44701T), isolated from a smear-ripened cheese.</title>
        <authorList>
            <consortium name="US DOE Joint Genome Institute (JGI-PGF)"/>
            <person name="Walter F."/>
            <person name="Albersmeier A."/>
            <person name="Kalinowski J."/>
            <person name="Ruckert C."/>
        </authorList>
    </citation>
    <scope>NUCLEOTIDE SEQUENCE [LARGE SCALE GENOMIC DNA]</scope>
    <source>
        <strain evidence="3 4">CGMCC 4.7111</strain>
    </source>
</reference>
<dbReference type="Proteomes" id="UP000600365">
    <property type="component" value="Unassembled WGS sequence"/>
</dbReference>
<evidence type="ECO:0000256" key="2">
    <source>
        <dbReference type="SAM" id="Phobius"/>
    </source>
</evidence>
<keyword evidence="2" id="KW-0812">Transmembrane</keyword>
<protein>
    <submittedName>
        <fullName evidence="3">Uncharacterized protein</fullName>
    </submittedName>
</protein>
<evidence type="ECO:0000256" key="1">
    <source>
        <dbReference type="SAM" id="MobiDB-lite"/>
    </source>
</evidence>
<keyword evidence="4" id="KW-1185">Reference proteome</keyword>
<name>A0A917YBE9_9ACTN</name>
<keyword evidence="2" id="KW-0472">Membrane</keyword>
<dbReference type="AlphaFoldDB" id="A0A917YBE9"/>
<evidence type="ECO:0000313" key="4">
    <source>
        <dbReference type="Proteomes" id="UP000600365"/>
    </source>
</evidence>
<dbReference type="EMBL" id="BMMM01000014">
    <property type="protein sequence ID" value="GGN80301.1"/>
    <property type="molecule type" value="Genomic_DNA"/>
</dbReference>
<evidence type="ECO:0000313" key="3">
    <source>
        <dbReference type="EMBL" id="GGN80301.1"/>
    </source>
</evidence>
<feature type="transmembrane region" description="Helical" evidence="2">
    <location>
        <begin position="115"/>
        <end position="132"/>
    </location>
</feature>
<comment type="caution">
    <text evidence="3">The sequence shown here is derived from an EMBL/GenBank/DDBJ whole genome shotgun (WGS) entry which is preliminary data.</text>
</comment>
<keyword evidence="2" id="KW-1133">Transmembrane helix</keyword>
<feature type="region of interest" description="Disordered" evidence="1">
    <location>
        <begin position="26"/>
        <end position="60"/>
    </location>
</feature>
<proteinExistence type="predicted"/>
<organism evidence="3 4">
    <name type="scientific">Streptomyces albiflavescens</name>
    <dbReference type="NCBI Taxonomy" id="1623582"/>
    <lineage>
        <taxon>Bacteria</taxon>
        <taxon>Bacillati</taxon>
        <taxon>Actinomycetota</taxon>
        <taxon>Actinomycetes</taxon>
        <taxon>Kitasatosporales</taxon>
        <taxon>Streptomycetaceae</taxon>
        <taxon>Streptomyces</taxon>
    </lineage>
</organism>
<accession>A0A917YBE9</accession>
<feature type="transmembrane region" description="Helical" evidence="2">
    <location>
        <begin position="78"/>
        <end position="95"/>
    </location>
</feature>